<evidence type="ECO:0000313" key="3">
    <source>
        <dbReference type="EMBL" id="MBA0738603.1"/>
    </source>
</evidence>
<dbReference type="Proteomes" id="UP000593579">
    <property type="component" value="Unassembled WGS sequence"/>
</dbReference>
<keyword evidence="1" id="KW-0175">Coiled coil</keyword>
<comment type="caution">
    <text evidence="3">The sequence shown here is derived from an EMBL/GenBank/DDBJ whole genome shotgun (WGS) entry which is preliminary data.</text>
</comment>
<reference evidence="3 4" key="1">
    <citation type="journal article" date="2019" name="Genome Biol. Evol.">
        <title>Insights into the evolution of the New World diploid cottons (Gossypium, subgenus Houzingenia) based on genome sequencing.</title>
        <authorList>
            <person name="Grover C.E."/>
            <person name="Arick M.A. 2nd"/>
            <person name="Thrash A."/>
            <person name="Conover J.L."/>
            <person name="Sanders W.S."/>
            <person name="Peterson D.G."/>
            <person name="Frelichowski J.E."/>
            <person name="Scheffler J.A."/>
            <person name="Scheffler B.E."/>
            <person name="Wendel J.F."/>
        </authorList>
    </citation>
    <scope>NUCLEOTIDE SEQUENCE [LARGE SCALE GENOMIC DNA]</scope>
    <source>
        <strain evidence="3">5</strain>
        <tissue evidence="3">Leaf</tissue>
    </source>
</reference>
<feature type="coiled-coil region" evidence="1">
    <location>
        <begin position="3"/>
        <end position="30"/>
    </location>
</feature>
<keyword evidence="4" id="KW-1185">Reference proteome</keyword>
<dbReference type="AlphaFoldDB" id="A0A7J9BQY8"/>
<dbReference type="OrthoDB" id="10545480at2759"/>
<proteinExistence type="predicted"/>
<evidence type="ECO:0000256" key="1">
    <source>
        <dbReference type="SAM" id="Coils"/>
    </source>
</evidence>
<feature type="compositionally biased region" description="Polar residues" evidence="2">
    <location>
        <begin position="197"/>
        <end position="213"/>
    </location>
</feature>
<evidence type="ECO:0000313" key="4">
    <source>
        <dbReference type="Proteomes" id="UP000593579"/>
    </source>
</evidence>
<protein>
    <recommendedName>
        <fullName evidence="5">DUF4283 domain-containing protein</fullName>
    </recommendedName>
</protein>
<gene>
    <name evidence="3" type="ORF">Gogos_011935</name>
</gene>
<organism evidence="3 4">
    <name type="scientific">Gossypium gossypioides</name>
    <name type="common">Mexican cotton</name>
    <name type="synonym">Selera gossypioides</name>
    <dbReference type="NCBI Taxonomy" id="34282"/>
    <lineage>
        <taxon>Eukaryota</taxon>
        <taxon>Viridiplantae</taxon>
        <taxon>Streptophyta</taxon>
        <taxon>Embryophyta</taxon>
        <taxon>Tracheophyta</taxon>
        <taxon>Spermatophyta</taxon>
        <taxon>Magnoliopsida</taxon>
        <taxon>eudicotyledons</taxon>
        <taxon>Gunneridae</taxon>
        <taxon>Pentapetalae</taxon>
        <taxon>rosids</taxon>
        <taxon>malvids</taxon>
        <taxon>Malvales</taxon>
        <taxon>Malvaceae</taxon>
        <taxon>Malvoideae</taxon>
        <taxon>Gossypium</taxon>
    </lineage>
</organism>
<dbReference type="EMBL" id="JABEZY010000005">
    <property type="protein sequence ID" value="MBA0738603.1"/>
    <property type="molecule type" value="Genomic_DNA"/>
</dbReference>
<name>A0A7J9BQY8_GOSGO</name>
<evidence type="ECO:0008006" key="5">
    <source>
        <dbReference type="Google" id="ProtNLM"/>
    </source>
</evidence>
<feature type="region of interest" description="Disordered" evidence="2">
    <location>
        <begin position="174"/>
        <end position="220"/>
    </location>
</feature>
<accession>A0A7J9BQY8</accession>
<evidence type="ECO:0000256" key="2">
    <source>
        <dbReference type="SAM" id="MobiDB-lite"/>
    </source>
</evidence>
<sequence length="220" mass="25667">MELDLANLNLDDLEDNLVVGQEEIHEKDEDFRLCLVGKVLADSSIHFPSLRNVLSELWHPIEGDTITEIRQNEFYFYSTMKVAPRRELITVSKWHREEPKEVIKNDMDLEEICRRNQMRSQGEEEFNNVRGRGVEKELSRRCYRFNKVNELANRRCENEATHNMIIEANEVLKKTPTGPVDGKKRQRIQQIEGAHQNARSSSSINNEISTDTNKQADRSQ</sequence>